<protein>
    <submittedName>
        <fullName evidence="5">Regulatory LuxR family protein</fullName>
    </submittedName>
</protein>
<dbReference type="GO" id="GO:0006355">
    <property type="term" value="P:regulation of DNA-templated transcription"/>
    <property type="evidence" value="ECO:0007669"/>
    <property type="project" value="InterPro"/>
</dbReference>
<keyword evidence="3" id="KW-0804">Transcription</keyword>
<dbReference type="Pfam" id="PF00196">
    <property type="entry name" value="GerE"/>
    <property type="match status" value="1"/>
</dbReference>
<dbReference type="Proteomes" id="UP000277579">
    <property type="component" value="Unassembled WGS sequence"/>
</dbReference>
<dbReference type="GO" id="GO:0003677">
    <property type="term" value="F:DNA binding"/>
    <property type="evidence" value="ECO:0007669"/>
    <property type="project" value="UniProtKB-KW"/>
</dbReference>
<dbReference type="PROSITE" id="PS00622">
    <property type="entry name" value="HTH_LUXR_1"/>
    <property type="match status" value="1"/>
</dbReference>
<evidence type="ECO:0000313" key="5">
    <source>
        <dbReference type="EMBL" id="RKS20537.1"/>
    </source>
</evidence>
<dbReference type="SUPFAM" id="SSF55785">
    <property type="entry name" value="PYP-like sensor domain (PAS domain)"/>
    <property type="match status" value="1"/>
</dbReference>
<gene>
    <name evidence="5" type="ORF">CLV94_2916</name>
</gene>
<dbReference type="Gene3D" id="1.10.10.10">
    <property type="entry name" value="Winged helix-like DNA-binding domain superfamily/Winged helix DNA-binding domain"/>
    <property type="match status" value="1"/>
</dbReference>
<feature type="domain" description="HTH luxR-type" evidence="4">
    <location>
        <begin position="194"/>
        <end position="259"/>
    </location>
</feature>
<reference evidence="5 6" key="1">
    <citation type="submission" date="2018-10" db="EMBL/GenBank/DDBJ databases">
        <title>Genomic Encyclopedia of Archaeal and Bacterial Type Strains, Phase II (KMG-II): from individual species to whole genera.</title>
        <authorList>
            <person name="Goeker M."/>
        </authorList>
    </citation>
    <scope>NUCLEOTIDE SEQUENCE [LARGE SCALE GENOMIC DNA]</scope>
    <source>
        <strain evidence="5 6">DSM 29537</strain>
    </source>
</reference>
<comment type="caution">
    <text evidence="5">The sequence shown here is derived from an EMBL/GenBank/DDBJ whole genome shotgun (WGS) entry which is preliminary data.</text>
</comment>
<dbReference type="PROSITE" id="PS50043">
    <property type="entry name" value="HTH_LUXR_2"/>
    <property type="match status" value="1"/>
</dbReference>
<dbReference type="PANTHER" id="PTHR44688:SF16">
    <property type="entry name" value="DNA-BINDING TRANSCRIPTIONAL ACTIVATOR DEVR_DOSR"/>
    <property type="match status" value="1"/>
</dbReference>
<name>A0A495M380_9FLAO</name>
<evidence type="ECO:0000256" key="2">
    <source>
        <dbReference type="ARBA" id="ARBA00023125"/>
    </source>
</evidence>
<dbReference type="PANTHER" id="PTHR44688">
    <property type="entry name" value="DNA-BINDING TRANSCRIPTIONAL ACTIVATOR DEVR_DOSR"/>
    <property type="match status" value="1"/>
</dbReference>
<dbReference type="SMART" id="SM00421">
    <property type="entry name" value="HTH_LUXR"/>
    <property type="match status" value="1"/>
</dbReference>
<keyword evidence="1" id="KW-0805">Transcription regulation</keyword>
<keyword evidence="6" id="KW-1185">Reference proteome</keyword>
<dbReference type="PRINTS" id="PR00038">
    <property type="entry name" value="HTHLUXR"/>
</dbReference>
<dbReference type="InterPro" id="IPR000792">
    <property type="entry name" value="Tscrpt_reg_LuxR_C"/>
</dbReference>
<dbReference type="InterPro" id="IPR036388">
    <property type="entry name" value="WH-like_DNA-bd_sf"/>
</dbReference>
<organism evidence="5 6">
    <name type="scientific">Flavobacterium endophyticum</name>
    <dbReference type="NCBI Taxonomy" id="1540163"/>
    <lineage>
        <taxon>Bacteria</taxon>
        <taxon>Pseudomonadati</taxon>
        <taxon>Bacteroidota</taxon>
        <taxon>Flavobacteriia</taxon>
        <taxon>Flavobacteriales</taxon>
        <taxon>Flavobacteriaceae</taxon>
        <taxon>Flavobacterium</taxon>
    </lineage>
</organism>
<dbReference type="SUPFAM" id="SSF46894">
    <property type="entry name" value="C-terminal effector domain of the bipartite response regulators"/>
    <property type="match status" value="1"/>
</dbReference>
<evidence type="ECO:0000256" key="1">
    <source>
        <dbReference type="ARBA" id="ARBA00023015"/>
    </source>
</evidence>
<dbReference type="Gene3D" id="3.30.450.20">
    <property type="entry name" value="PAS domain"/>
    <property type="match status" value="1"/>
</dbReference>
<evidence type="ECO:0000259" key="4">
    <source>
        <dbReference type="PROSITE" id="PS50043"/>
    </source>
</evidence>
<dbReference type="InterPro" id="IPR016032">
    <property type="entry name" value="Sig_transdc_resp-reg_C-effctor"/>
</dbReference>
<dbReference type="EMBL" id="RBLC01000004">
    <property type="protein sequence ID" value="RKS20537.1"/>
    <property type="molecule type" value="Genomic_DNA"/>
</dbReference>
<dbReference type="InterPro" id="IPR035965">
    <property type="entry name" value="PAS-like_dom_sf"/>
</dbReference>
<accession>A0A495M380</accession>
<proteinExistence type="predicted"/>
<evidence type="ECO:0000256" key="3">
    <source>
        <dbReference type="ARBA" id="ARBA00023163"/>
    </source>
</evidence>
<evidence type="ECO:0000313" key="6">
    <source>
        <dbReference type="Proteomes" id="UP000277579"/>
    </source>
</evidence>
<keyword evidence="2" id="KW-0238">DNA-binding</keyword>
<sequence>MLICLPNLNSMDAEIQNLHNVWLSNRTTRTTSSHPISFDDLTNSIISTGPFYFYIIDFFDMSLSHISPALYQMHGFDQEDTTFNHILGAIHPEDLDFVVKAEAFLTRFFSENISRDKLMSYKISYCHRGRLHNGEYALFNHQALMLTMDDDGGYGKSLNIHTRIDHLTNFNTYKISLIGLHGEPSFMNLSLDENDGDSIEFSKREIDIIRLLGNGLNNNEIAAKLFISPLTVKKHRKNILAKSDSKNTVELIKNSILQGLI</sequence>
<dbReference type="CDD" id="cd06170">
    <property type="entry name" value="LuxR_C_like"/>
    <property type="match status" value="1"/>
</dbReference>
<dbReference type="AlphaFoldDB" id="A0A495M380"/>